<organism evidence="2 3">
    <name type="scientific">Lentzea flava</name>
    <dbReference type="NCBI Taxonomy" id="103732"/>
    <lineage>
        <taxon>Bacteria</taxon>
        <taxon>Bacillati</taxon>
        <taxon>Actinomycetota</taxon>
        <taxon>Actinomycetes</taxon>
        <taxon>Pseudonocardiales</taxon>
        <taxon>Pseudonocardiaceae</taxon>
        <taxon>Lentzea</taxon>
    </lineage>
</organism>
<evidence type="ECO:0000313" key="2">
    <source>
        <dbReference type="EMBL" id="GGU31531.1"/>
    </source>
</evidence>
<feature type="region of interest" description="Disordered" evidence="1">
    <location>
        <begin position="49"/>
        <end position="73"/>
    </location>
</feature>
<feature type="region of interest" description="Disordered" evidence="1">
    <location>
        <begin position="319"/>
        <end position="343"/>
    </location>
</feature>
<feature type="compositionally biased region" description="Basic and acidic residues" evidence="1">
    <location>
        <begin position="319"/>
        <end position="333"/>
    </location>
</feature>
<evidence type="ECO:0000256" key="1">
    <source>
        <dbReference type="SAM" id="MobiDB-lite"/>
    </source>
</evidence>
<reference evidence="3" key="1">
    <citation type="journal article" date="2019" name="Int. J. Syst. Evol. Microbiol.">
        <title>The Global Catalogue of Microorganisms (GCM) 10K type strain sequencing project: providing services to taxonomists for standard genome sequencing and annotation.</title>
        <authorList>
            <consortium name="The Broad Institute Genomics Platform"/>
            <consortium name="The Broad Institute Genome Sequencing Center for Infectious Disease"/>
            <person name="Wu L."/>
            <person name="Ma J."/>
        </authorList>
    </citation>
    <scope>NUCLEOTIDE SEQUENCE [LARGE SCALE GENOMIC DNA]</scope>
    <source>
        <strain evidence="3">JCM 3296</strain>
    </source>
</reference>
<dbReference type="Proteomes" id="UP000649573">
    <property type="component" value="Unassembled WGS sequence"/>
</dbReference>
<dbReference type="EMBL" id="BMRE01000007">
    <property type="protein sequence ID" value="GGU31531.1"/>
    <property type="molecule type" value="Genomic_DNA"/>
</dbReference>
<gene>
    <name evidence="2" type="ORF">GCM10010178_24820</name>
</gene>
<proteinExistence type="predicted"/>
<comment type="caution">
    <text evidence="2">The sequence shown here is derived from an EMBL/GenBank/DDBJ whole genome shotgun (WGS) entry which is preliminary data.</text>
</comment>
<name>A0ABQ2UGI7_9PSEU</name>
<protein>
    <submittedName>
        <fullName evidence="2">Uncharacterized protein</fullName>
    </submittedName>
</protein>
<sequence>MPRRARELDGRAEQRVADRAEARAAHVAGLGLRPRPEPLPLERVRRQVRPDSPGTFEQPRPVNGHTGDVQARQRRHERELLAAVLAGGGHRAVDHRGQHAVRADLHERLVAHRDHRVVEAHGFADVLHPVLGLLNDPTSQQRDRRIVERNTGDGRAELVQHRFHQRRVEGVGNVELPDLPVVELFNDPTSLLFHTGDDDRARAVDGGDGDAVGEVRKDLVLGGLQGDHDAARRERLHQRRARRHQRAGVFEGQHTGDVRGRDLADRMARHLLRHQSERLQQPEHRHLEGEQRGLRVAGLVQQGGVVAPHHRTQRRVEMREDLVESGSEHREPGVELAAHPDPL</sequence>
<evidence type="ECO:0000313" key="3">
    <source>
        <dbReference type="Proteomes" id="UP000649573"/>
    </source>
</evidence>
<accession>A0ABQ2UGI7</accession>
<feature type="region of interest" description="Disordered" evidence="1">
    <location>
        <begin position="1"/>
        <end position="20"/>
    </location>
</feature>
<keyword evidence="3" id="KW-1185">Reference proteome</keyword>